<protein>
    <submittedName>
        <fullName evidence="1">Uncharacterized protein</fullName>
    </submittedName>
</protein>
<proteinExistence type="predicted"/>
<gene>
    <name evidence="1" type="ORF">CK203_024939</name>
</gene>
<dbReference type="EMBL" id="QGNW01000059">
    <property type="protein sequence ID" value="RVX04716.1"/>
    <property type="molecule type" value="Genomic_DNA"/>
</dbReference>
<sequence>MDLPPSFKEKLGKEKVYRLKKSLYGLKQSPRSWFEIFGKEALFLQDLRLLKIKEGYIVELRRWSSKENSKVEGKFRGSWIELWGLHFHFWSEVHLKKIVEQWGTVTEIDWRTLKLFDLSKARVRISMKKQLVLPALIEVIDGGCVFTISIAVVGVEEVRRGREMGESTQEIFCNSLGDRWWKTGPFSKLGQETGGKKPFIKNGSLRSEDVFAMGKGKFVSEVSDVQPRGSAMNEVKFGSKKLWTTLFPPSLIADKGFEAVASL</sequence>
<dbReference type="AlphaFoldDB" id="A0A438J725"/>
<reference evidence="1 2" key="1">
    <citation type="journal article" date="2018" name="PLoS Genet.">
        <title>Population sequencing reveals clonal diversity and ancestral inbreeding in the grapevine cultivar Chardonnay.</title>
        <authorList>
            <person name="Roach M.J."/>
            <person name="Johnson D.L."/>
            <person name="Bohlmann J."/>
            <person name="van Vuuren H.J."/>
            <person name="Jones S.J."/>
            <person name="Pretorius I.S."/>
            <person name="Schmidt S.A."/>
            <person name="Borneman A.R."/>
        </authorList>
    </citation>
    <scope>NUCLEOTIDE SEQUENCE [LARGE SCALE GENOMIC DNA]</scope>
    <source>
        <strain evidence="2">cv. Chardonnay</strain>
        <tissue evidence="1">Leaf</tissue>
    </source>
</reference>
<evidence type="ECO:0000313" key="1">
    <source>
        <dbReference type="EMBL" id="RVX04716.1"/>
    </source>
</evidence>
<organism evidence="1 2">
    <name type="scientific">Vitis vinifera</name>
    <name type="common">Grape</name>
    <dbReference type="NCBI Taxonomy" id="29760"/>
    <lineage>
        <taxon>Eukaryota</taxon>
        <taxon>Viridiplantae</taxon>
        <taxon>Streptophyta</taxon>
        <taxon>Embryophyta</taxon>
        <taxon>Tracheophyta</taxon>
        <taxon>Spermatophyta</taxon>
        <taxon>Magnoliopsida</taxon>
        <taxon>eudicotyledons</taxon>
        <taxon>Gunneridae</taxon>
        <taxon>Pentapetalae</taxon>
        <taxon>rosids</taxon>
        <taxon>Vitales</taxon>
        <taxon>Vitaceae</taxon>
        <taxon>Viteae</taxon>
        <taxon>Vitis</taxon>
    </lineage>
</organism>
<accession>A0A438J725</accession>
<dbReference type="Proteomes" id="UP000288805">
    <property type="component" value="Unassembled WGS sequence"/>
</dbReference>
<name>A0A438J725_VITVI</name>
<evidence type="ECO:0000313" key="2">
    <source>
        <dbReference type="Proteomes" id="UP000288805"/>
    </source>
</evidence>
<comment type="caution">
    <text evidence="1">The sequence shown here is derived from an EMBL/GenBank/DDBJ whole genome shotgun (WGS) entry which is preliminary data.</text>
</comment>